<dbReference type="Proteomes" id="UP000242957">
    <property type="component" value="Unassembled WGS sequence"/>
</dbReference>
<dbReference type="Gene3D" id="3.30.1330.60">
    <property type="entry name" value="OmpA-like domain"/>
    <property type="match status" value="1"/>
</dbReference>
<evidence type="ECO:0000256" key="1">
    <source>
        <dbReference type="PROSITE-ProRule" id="PRU00473"/>
    </source>
</evidence>
<keyword evidence="1 2" id="KW-0472">Membrane</keyword>
<dbReference type="PROSITE" id="PS51123">
    <property type="entry name" value="OMPA_2"/>
    <property type="match status" value="1"/>
</dbReference>
<dbReference type="InterPro" id="IPR050330">
    <property type="entry name" value="Bact_OuterMem_StrucFunc"/>
</dbReference>
<accession>A0A1H0EGJ1</accession>
<keyword evidence="5" id="KW-1185">Reference proteome</keyword>
<evidence type="ECO:0000259" key="3">
    <source>
        <dbReference type="PROSITE" id="PS51123"/>
    </source>
</evidence>
<reference evidence="5" key="1">
    <citation type="submission" date="2016-10" db="EMBL/GenBank/DDBJ databases">
        <authorList>
            <person name="Varghese N."/>
            <person name="Submissions S."/>
        </authorList>
    </citation>
    <scope>NUCLEOTIDE SEQUENCE [LARGE SCALE GENOMIC DNA]</scope>
    <source>
        <strain evidence="5">JCM 21621</strain>
    </source>
</reference>
<dbReference type="InterPro" id="IPR036737">
    <property type="entry name" value="OmpA-like_sf"/>
</dbReference>
<protein>
    <submittedName>
        <fullName evidence="4">Outer membrane protein OmpA</fullName>
    </submittedName>
</protein>
<sequence length="214" mass="24870">MSDLMAGLMMVFLLISVAFMRYVQIERDKIKEVAVAYQNTQVALYQALDAEFVNDLPVWDAEIDRNTLEFRFKSPEVLFDTGKINLKPTFKAILDNFFPRYMRVLENFRQDITEVRIEGHTSSDWSGTVSPDIAYFNNMELSQGRTRAVLQYLYMMPAVERERAWLKRSFAAVGFSSAHPVYSEADTEDPVRSRRVSFKVVTNAELQIRRIIQE</sequence>
<evidence type="ECO:0000313" key="5">
    <source>
        <dbReference type="Proteomes" id="UP000242957"/>
    </source>
</evidence>
<keyword evidence="2" id="KW-1133">Transmembrane helix</keyword>
<organism evidence="4 5">
    <name type="scientific">Pseudomonas jinjuensis</name>
    <dbReference type="NCBI Taxonomy" id="198616"/>
    <lineage>
        <taxon>Bacteria</taxon>
        <taxon>Pseudomonadati</taxon>
        <taxon>Pseudomonadota</taxon>
        <taxon>Gammaproteobacteria</taxon>
        <taxon>Pseudomonadales</taxon>
        <taxon>Pseudomonadaceae</taxon>
        <taxon>Pseudomonas</taxon>
    </lineage>
</organism>
<dbReference type="InterPro" id="IPR049653">
    <property type="entry name" value="ZorB-like_t2"/>
</dbReference>
<evidence type="ECO:0000256" key="2">
    <source>
        <dbReference type="SAM" id="Phobius"/>
    </source>
</evidence>
<keyword evidence="2" id="KW-0812">Transmembrane</keyword>
<dbReference type="PANTHER" id="PTHR30329">
    <property type="entry name" value="STATOR ELEMENT OF FLAGELLAR MOTOR COMPLEX"/>
    <property type="match status" value="1"/>
</dbReference>
<name>A0A1H0EGJ1_9PSED</name>
<gene>
    <name evidence="4" type="ORF">SAMN05216193_105164</name>
</gene>
<dbReference type="AlphaFoldDB" id="A0A1H0EGJ1"/>
<dbReference type="PANTHER" id="PTHR30329:SF21">
    <property type="entry name" value="LIPOPROTEIN YIAD-RELATED"/>
    <property type="match status" value="1"/>
</dbReference>
<feature type="domain" description="OmpA-like" evidence="3">
    <location>
        <begin position="66"/>
        <end position="204"/>
    </location>
</feature>
<dbReference type="NCBIfam" id="NF041787">
    <property type="entry name" value="anti-phage_ZorB2"/>
    <property type="match status" value="1"/>
</dbReference>
<feature type="transmembrane region" description="Helical" evidence="2">
    <location>
        <begin position="6"/>
        <end position="23"/>
    </location>
</feature>
<dbReference type="SUPFAM" id="SSF103088">
    <property type="entry name" value="OmpA-like"/>
    <property type="match status" value="1"/>
</dbReference>
<evidence type="ECO:0000313" key="4">
    <source>
        <dbReference type="EMBL" id="SDN81458.1"/>
    </source>
</evidence>
<dbReference type="InterPro" id="IPR006665">
    <property type="entry name" value="OmpA-like"/>
</dbReference>
<proteinExistence type="predicted"/>
<dbReference type="GO" id="GO:0016020">
    <property type="term" value="C:membrane"/>
    <property type="evidence" value="ECO:0007669"/>
    <property type="project" value="UniProtKB-UniRule"/>
</dbReference>
<dbReference type="STRING" id="198616.SAMN05216193_105164"/>
<dbReference type="EMBL" id="FNIJ01000005">
    <property type="protein sequence ID" value="SDN81458.1"/>
    <property type="molecule type" value="Genomic_DNA"/>
</dbReference>
<dbReference type="Pfam" id="PF00691">
    <property type="entry name" value="OmpA"/>
    <property type="match status" value="1"/>
</dbReference>